<protein>
    <submittedName>
        <fullName evidence="2">Uncharacterized protein</fullName>
    </submittedName>
</protein>
<proteinExistence type="predicted"/>
<evidence type="ECO:0000313" key="3">
    <source>
        <dbReference type="Proteomes" id="UP000014062"/>
    </source>
</evidence>
<dbReference type="AlphaFoldDB" id="A0A7U9H8J4"/>
<dbReference type="EMBL" id="CM001889">
    <property type="protein sequence ID" value="EOY45418.1"/>
    <property type="molecule type" value="Genomic_DNA"/>
</dbReference>
<evidence type="ECO:0000313" key="2">
    <source>
        <dbReference type="EMBL" id="EOY45418.1"/>
    </source>
</evidence>
<sequence length="41" mass="4362">MSPGDWPSSALRTGGPQVSLTMFSGFPRSRGLRAPATDGRR</sequence>
<accession>A0A7U9H8J4</accession>
<reference evidence="3" key="1">
    <citation type="journal article" date="2013" name="Genome Biol. Evol.">
        <title>The genome sequence of Streptomyces lividans 66 reveals a novel tRNA-dependent peptide biosynthetic system within a metal-related genomic island.</title>
        <authorList>
            <person name="Cruz-Morales P."/>
            <person name="Vijgenboom E."/>
            <person name="Iruegas-Bocardo F."/>
            <person name="Girard G."/>
            <person name="Yanez-Guerra L.A."/>
            <person name="Ramos-Aboites H.E."/>
            <person name="Pernodet J.L."/>
            <person name="Anne J."/>
            <person name="van Wezel G.P."/>
            <person name="Barona-Gomez F."/>
        </authorList>
    </citation>
    <scope>NUCLEOTIDE SEQUENCE [LARGE SCALE GENOMIC DNA]</scope>
    <source>
        <strain evidence="3">1326</strain>
    </source>
</reference>
<dbReference type="Proteomes" id="UP000014062">
    <property type="component" value="Chromosome"/>
</dbReference>
<gene>
    <name evidence="2" type="ORF">SLI_0699</name>
</gene>
<organism evidence="2 3">
    <name type="scientific">Streptomyces lividans 1326</name>
    <dbReference type="NCBI Taxonomy" id="1200984"/>
    <lineage>
        <taxon>Bacteria</taxon>
        <taxon>Bacillati</taxon>
        <taxon>Actinomycetota</taxon>
        <taxon>Actinomycetes</taxon>
        <taxon>Kitasatosporales</taxon>
        <taxon>Streptomycetaceae</taxon>
        <taxon>Streptomyces</taxon>
    </lineage>
</organism>
<feature type="region of interest" description="Disordered" evidence="1">
    <location>
        <begin position="1"/>
        <end position="41"/>
    </location>
</feature>
<evidence type="ECO:0000256" key="1">
    <source>
        <dbReference type="SAM" id="MobiDB-lite"/>
    </source>
</evidence>
<name>A0A7U9H8J4_STRLI</name>